<proteinExistence type="predicted"/>
<keyword evidence="3" id="KW-0812">Transmembrane</keyword>
<dbReference type="PROSITE" id="PS50005">
    <property type="entry name" value="TPR"/>
    <property type="match status" value="1"/>
</dbReference>
<evidence type="ECO:0000313" key="4">
    <source>
        <dbReference type="EMBL" id="CAK7347123.1"/>
    </source>
</evidence>
<protein>
    <submittedName>
        <fullName evidence="4">Uncharacterized protein</fullName>
    </submittedName>
</protein>
<dbReference type="InterPro" id="IPR011990">
    <property type="entry name" value="TPR-like_helical_dom_sf"/>
</dbReference>
<reference evidence="4 5" key="1">
    <citation type="submission" date="2024-01" db="EMBL/GenBank/DDBJ databases">
        <authorList>
            <person name="Waweru B."/>
        </authorList>
    </citation>
    <scope>NUCLEOTIDE SEQUENCE [LARGE SCALE GENOMIC DNA]</scope>
</reference>
<keyword evidence="3" id="KW-0472">Membrane</keyword>
<keyword evidence="1" id="KW-0802">TPR repeat</keyword>
<dbReference type="Pfam" id="PF00515">
    <property type="entry name" value="TPR_1"/>
    <property type="match status" value="1"/>
</dbReference>
<feature type="region of interest" description="Disordered" evidence="2">
    <location>
        <begin position="1"/>
        <end position="54"/>
    </location>
</feature>
<comment type="caution">
    <text evidence="4">The sequence shown here is derived from an EMBL/GenBank/DDBJ whole genome shotgun (WGS) entry which is preliminary data.</text>
</comment>
<dbReference type="GO" id="GO:0005737">
    <property type="term" value="C:cytoplasm"/>
    <property type="evidence" value="ECO:0007669"/>
    <property type="project" value="TreeGrafter"/>
</dbReference>
<dbReference type="EMBL" id="CAWUPB010001173">
    <property type="protein sequence ID" value="CAK7347123.1"/>
    <property type="molecule type" value="Genomic_DNA"/>
</dbReference>
<dbReference type="InterPro" id="IPR036249">
    <property type="entry name" value="Thioredoxin-like_sf"/>
</dbReference>
<dbReference type="PANTHER" id="PTHR46050:SF18">
    <property type="entry name" value="TETRATRICOPEPTIDE REPEAT (TPR)-LIKE SUPERFAMILY PROTEIN"/>
    <property type="match status" value="1"/>
</dbReference>
<dbReference type="InterPro" id="IPR019734">
    <property type="entry name" value="TPR_rpt"/>
</dbReference>
<dbReference type="Gene3D" id="1.25.40.10">
    <property type="entry name" value="Tetratricopeptide repeat domain"/>
    <property type="match status" value="2"/>
</dbReference>
<feature type="compositionally biased region" description="Polar residues" evidence="2">
    <location>
        <begin position="1"/>
        <end position="16"/>
    </location>
</feature>
<dbReference type="SUPFAM" id="SSF48452">
    <property type="entry name" value="TPR-like"/>
    <property type="match status" value="1"/>
</dbReference>
<organism evidence="4 5">
    <name type="scientific">Dovyalis caffra</name>
    <dbReference type="NCBI Taxonomy" id="77055"/>
    <lineage>
        <taxon>Eukaryota</taxon>
        <taxon>Viridiplantae</taxon>
        <taxon>Streptophyta</taxon>
        <taxon>Embryophyta</taxon>
        <taxon>Tracheophyta</taxon>
        <taxon>Spermatophyta</taxon>
        <taxon>Magnoliopsida</taxon>
        <taxon>eudicotyledons</taxon>
        <taxon>Gunneridae</taxon>
        <taxon>Pentapetalae</taxon>
        <taxon>rosids</taxon>
        <taxon>fabids</taxon>
        <taxon>Malpighiales</taxon>
        <taxon>Salicaceae</taxon>
        <taxon>Flacourtieae</taxon>
        <taxon>Dovyalis</taxon>
    </lineage>
</organism>
<evidence type="ECO:0000256" key="3">
    <source>
        <dbReference type="SAM" id="Phobius"/>
    </source>
</evidence>
<dbReference type="InterPro" id="IPR044534">
    <property type="entry name" value="TTL1-4"/>
</dbReference>
<gene>
    <name evidence="4" type="ORF">DCAF_LOCUS19805</name>
</gene>
<dbReference type="SMART" id="SM00028">
    <property type="entry name" value="TPR"/>
    <property type="match status" value="5"/>
</dbReference>
<dbReference type="Proteomes" id="UP001314170">
    <property type="component" value="Unassembled WGS sequence"/>
</dbReference>
<feature type="repeat" description="TPR" evidence="1">
    <location>
        <begin position="130"/>
        <end position="163"/>
    </location>
</feature>
<dbReference type="Pfam" id="PF13431">
    <property type="entry name" value="TPR_17"/>
    <property type="match status" value="1"/>
</dbReference>
<keyword evidence="3" id="KW-1133">Transmembrane helix</keyword>
<evidence type="ECO:0000256" key="1">
    <source>
        <dbReference type="PROSITE-ProRule" id="PRU00339"/>
    </source>
</evidence>
<feature type="transmembrane region" description="Helical" evidence="3">
    <location>
        <begin position="532"/>
        <end position="549"/>
    </location>
</feature>
<name>A0AAV1SA46_9ROSI</name>
<keyword evidence="5" id="KW-1185">Reference proteome</keyword>
<feature type="compositionally biased region" description="Basic and acidic residues" evidence="2">
    <location>
        <begin position="26"/>
        <end position="38"/>
    </location>
</feature>
<feature type="compositionally biased region" description="Polar residues" evidence="2">
    <location>
        <begin position="44"/>
        <end position="54"/>
    </location>
</feature>
<dbReference type="PANTHER" id="PTHR46050">
    <property type="entry name" value="TPR REPEAT-CONTAINING THIOREDOXIN"/>
    <property type="match status" value="1"/>
</dbReference>
<accession>A0AAV1SA46</accession>
<evidence type="ECO:0000313" key="5">
    <source>
        <dbReference type="Proteomes" id="UP001314170"/>
    </source>
</evidence>
<dbReference type="AlphaFoldDB" id="A0AAV1SA46"/>
<dbReference type="SUPFAM" id="SSF52833">
    <property type="entry name" value="Thioredoxin-like"/>
    <property type="match status" value="1"/>
</dbReference>
<evidence type="ECO:0000256" key="2">
    <source>
        <dbReference type="SAM" id="MobiDB-lite"/>
    </source>
</evidence>
<sequence length="595" mass="67497">MKFLNTRQLQSTQNDTKNIRQRKEKLKQIKEEKEDQRKAKLKRNTTASNSMGSMPNSALLAISTELRNDSPNATTKALDYLHRNLQEVNFSSTPRNGYNKLCSSGVMVNIVRQPGGEFRLGQGLITSIDPEVLKNKGNERYKLGRFEEALAFYDRAIAINSNKATYRSNRSATLIGLGLLIEVVVECKEAIRLDPSYQRAHYRLATIYFSSDNSKATEPKARKLREWNRLLKEAESVISSGADSAPLVYMAVSRFEDAMATAQQAARLNPSNEEVSSVVKSARAVASARLSGNLLFKASRLTEACITYNEGLEHDPYNSILLCNRATCQSKLGQFEKAVEDCTAAFRVQPNYSKARLRRAHCNAELERWEASIQDFETLIRESPTDEEVGWALFEAQVQLKKQRGEHTKDLEFGSNLVLVFSYEHFRHFVTSPGMSVVLFCNKENDQQVLQLMEQVSKKFPSVNFLKVEDHPYLAKSESVTLLPSFKIYKNGSRVKEILGNNHELLVKSGRQRITSHCFSDKLLLRKLFHDQLPLIFFTAFLFFLGYEYPKIRKELHKSNTRLLHLDDQLAIILLEANRDEGLSKMENVAGSAGS</sequence>
<dbReference type="Gene3D" id="3.40.30.10">
    <property type="entry name" value="Glutaredoxin"/>
    <property type="match status" value="1"/>
</dbReference>
<dbReference type="CDD" id="cd02947">
    <property type="entry name" value="TRX_family"/>
    <property type="match status" value="1"/>
</dbReference>